<dbReference type="InterPro" id="IPR038825">
    <property type="entry name" value="Apical_junction"/>
</dbReference>
<reference evidence="2 3" key="1">
    <citation type="submission" date="2017-12" db="EMBL/GenBank/DDBJ databases">
        <title>Integrating genomic resources of turbot (Scophthalmus maximus) in depth evaluation of genetic and physical mapping variation across individuals.</title>
        <authorList>
            <person name="Martinez P."/>
        </authorList>
    </citation>
    <scope>NUCLEOTIDE SEQUENCE [LARGE SCALE GENOMIC DNA]</scope>
</reference>
<evidence type="ECO:0000313" key="3">
    <source>
        <dbReference type="Proteomes" id="UP000246464"/>
    </source>
</evidence>
<evidence type="ECO:0000313" key="2">
    <source>
        <dbReference type="EMBL" id="AWP06738.1"/>
    </source>
</evidence>
<dbReference type="PANTHER" id="PTHR21517:SF3">
    <property type="entry name" value="APICAL JUNCTION COMPONENT 1 HOMOLOG"/>
    <property type="match status" value="1"/>
</dbReference>
<dbReference type="STRING" id="52904.ENSSMAP00000006632"/>
<gene>
    <name evidence="2" type="ORF">SMAX5B_010960</name>
</gene>
<sequence>MTRTHPPDILASTLYRDITVNPITDHSISLHSSQQCDMKMIDKPELINKRHCRSFDFIESLDDPQSLSSSMDYPYKRPELQTFNKDLMWNGLDQQGHLRFSSPDLFNTRHIQQHTSQEKTNHLTWSDSKKRTRSKSAPRFKASLTPVPISVSPPGARKSKDAPQAASDTLRSSETHRESYTSNRAFLNEVHPIKLQPHSPLYVSDCFEEDKPEKPAITPHVRCRVDIKPDASVLQHTSRQIPTVRMEHLRQRYSQASSSRGLYVPRQIVSSPTPTPSECYSGDFRHGYHYATSMSPISHQHLDMHRMQSPTAPYLSQEQRAYSNPSIPTKFFYTEDPVRYPVHPYSRAHFQDDRSSLTSHGSTMTCQGQQFQSIPFEQLKVVLFQTIQFS</sequence>
<dbReference type="GO" id="GO:0043296">
    <property type="term" value="C:apical junction complex"/>
    <property type="evidence" value="ECO:0007669"/>
    <property type="project" value="TreeGrafter"/>
</dbReference>
<dbReference type="PANTHER" id="PTHR21517">
    <property type="entry name" value="APICAL JUNCTION COMPONENT 1 HOMOLOG"/>
    <property type="match status" value="1"/>
</dbReference>
<dbReference type="GO" id="GO:0045216">
    <property type="term" value="P:cell-cell junction organization"/>
    <property type="evidence" value="ECO:0007669"/>
    <property type="project" value="InterPro"/>
</dbReference>
<feature type="region of interest" description="Disordered" evidence="1">
    <location>
        <begin position="112"/>
        <end position="179"/>
    </location>
</feature>
<keyword evidence="3" id="KW-1185">Reference proteome</keyword>
<protein>
    <submittedName>
        <fullName evidence="2">Uncharacterized protein</fullName>
    </submittedName>
</protein>
<evidence type="ECO:0000256" key="1">
    <source>
        <dbReference type="SAM" id="MobiDB-lite"/>
    </source>
</evidence>
<organism evidence="2 3">
    <name type="scientific">Scophthalmus maximus</name>
    <name type="common">Turbot</name>
    <name type="synonym">Psetta maxima</name>
    <dbReference type="NCBI Taxonomy" id="52904"/>
    <lineage>
        <taxon>Eukaryota</taxon>
        <taxon>Metazoa</taxon>
        <taxon>Chordata</taxon>
        <taxon>Craniata</taxon>
        <taxon>Vertebrata</taxon>
        <taxon>Euteleostomi</taxon>
        <taxon>Actinopterygii</taxon>
        <taxon>Neopterygii</taxon>
        <taxon>Teleostei</taxon>
        <taxon>Neoteleostei</taxon>
        <taxon>Acanthomorphata</taxon>
        <taxon>Carangaria</taxon>
        <taxon>Pleuronectiformes</taxon>
        <taxon>Pleuronectoidei</taxon>
        <taxon>Scophthalmidae</taxon>
        <taxon>Scophthalmus</taxon>
    </lineage>
</organism>
<dbReference type="EMBL" id="CP026251">
    <property type="protein sequence ID" value="AWP06738.1"/>
    <property type="molecule type" value="Genomic_DNA"/>
</dbReference>
<proteinExistence type="predicted"/>
<dbReference type="AlphaFoldDB" id="A0A2U9BR97"/>
<accession>A0A2U9BR97</accession>
<dbReference type="Proteomes" id="UP000246464">
    <property type="component" value="Chromosome 9"/>
</dbReference>
<dbReference type="GO" id="GO:0005886">
    <property type="term" value="C:plasma membrane"/>
    <property type="evidence" value="ECO:0007669"/>
    <property type="project" value="TreeGrafter"/>
</dbReference>
<name>A0A2U9BR97_SCOMX</name>